<dbReference type="InParanoid" id="A0A671E436"/>
<accession>A0A671E436</accession>
<reference evidence="2 3" key="2">
    <citation type="journal article" date="2018" name="Annu Rev Anim Biosci">
        <title>Bat Biology, Genomes, and the Bat1K Project: To Generate Chromosome-Level Genomes for All Living Bat Species.</title>
        <authorList>
            <person name="Teeling E.C."/>
            <person name="Vernes S.C."/>
            <person name="Davalos L.M."/>
            <person name="Ray D.A."/>
            <person name="Gilbert M.T.P."/>
            <person name="Myers E."/>
        </authorList>
    </citation>
    <scope>NUCLEOTIDE SEQUENCE</scope>
</reference>
<evidence type="ECO:0000256" key="1">
    <source>
        <dbReference type="SAM" id="SignalP"/>
    </source>
</evidence>
<dbReference type="GO" id="GO:0045121">
    <property type="term" value="C:membrane raft"/>
    <property type="evidence" value="ECO:0007669"/>
    <property type="project" value="TreeGrafter"/>
</dbReference>
<name>A0A671E436_RHIFE</name>
<reference evidence="2" key="5">
    <citation type="submission" date="2025-09" db="UniProtKB">
        <authorList>
            <consortium name="Ensembl"/>
        </authorList>
    </citation>
    <scope>IDENTIFICATION</scope>
</reference>
<evidence type="ECO:0000313" key="2">
    <source>
        <dbReference type="Ensembl" id="ENSRFEP00010006408.1"/>
    </source>
</evidence>
<dbReference type="GO" id="GO:0009897">
    <property type="term" value="C:external side of plasma membrane"/>
    <property type="evidence" value="ECO:0007669"/>
    <property type="project" value="TreeGrafter"/>
</dbReference>
<reference evidence="3" key="3">
    <citation type="submission" date="2018-12" db="EMBL/GenBank/DDBJ databases">
        <title>G10K-VGP greater horseshoe bat female genome, primary haplotype.</title>
        <authorList>
            <person name="Teeling E."/>
            <person name="Myers G."/>
            <person name="Vernes S."/>
            <person name="Pippel M."/>
            <person name="Winkler S."/>
            <person name="Fedrigo O."/>
            <person name="Rhie A."/>
            <person name="Koren S."/>
            <person name="Phillippy A."/>
            <person name="Lewin H."/>
            <person name="Damas J."/>
            <person name="Howe K."/>
            <person name="Mountcastle J."/>
            <person name="Jarvis E.D."/>
        </authorList>
    </citation>
    <scope>NUCLEOTIDE SEQUENCE [LARGE SCALE GENOMIC DNA]</scope>
</reference>
<feature type="chain" id="PRO_5025594531" evidence="1">
    <location>
        <begin position="32"/>
        <end position="80"/>
    </location>
</feature>
<dbReference type="InterPro" id="IPR028029">
    <property type="entry name" value="CD24"/>
</dbReference>
<dbReference type="GO" id="GO:0030296">
    <property type="term" value="F:protein tyrosine kinase activator activity"/>
    <property type="evidence" value="ECO:0007669"/>
    <property type="project" value="TreeGrafter"/>
</dbReference>
<proteinExistence type="predicted"/>
<sequence>MGRADGGRQTVARFRLGLLLLALLLPTPIYSDQTTAVTLQVTPPTIPRLPKVQRMPPPRQVAVLCSQQPVSSFSLLHLYC</sequence>
<organism evidence="2 3">
    <name type="scientific">Rhinolophus ferrumequinum</name>
    <name type="common">Greater horseshoe bat</name>
    <dbReference type="NCBI Taxonomy" id="59479"/>
    <lineage>
        <taxon>Eukaryota</taxon>
        <taxon>Metazoa</taxon>
        <taxon>Chordata</taxon>
        <taxon>Craniata</taxon>
        <taxon>Vertebrata</taxon>
        <taxon>Euteleostomi</taxon>
        <taxon>Mammalia</taxon>
        <taxon>Eutheria</taxon>
        <taxon>Laurasiatheria</taxon>
        <taxon>Chiroptera</taxon>
        <taxon>Yinpterochiroptera</taxon>
        <taxon>Rhinolophoidea</taxon>
        <taxon>Rhinolophidae</taxon>
        <taxon>Rhinolophinae</taxon>
        <taxon>Rhinolophus</taxon>
    </lineage>
</organism>
<reference evidence="2" key="4">
    <citation type="submission" date="2025-08" db="UniProtKB">
        <authorList>
            <consortium name="Ensembl"/>
        </authorList>
    </citation>
    <scope>IDENTIFICATION</scope>
</reference>
<dbReference type="Proteomes" id="UP000472240">
    <property type="component" value="Chromosome 6"/>
</dbReference>
<evidence type="ECO:0000313" key="3">
    <source>
        <dbReference type="Proteomes" id="UP000472240"/>
    </source>
</evidence>
<dbReference type="GO" id="GO:0001775">
    <property type="term" value="P:cell activation"/>
    <property type="evidence" value="ECO:0007669"/>
    <property type="project" value="TreeGrafter"/>
</dbReference>
<dbReference type="AlphaFoldDB" id="A0A671E436"/>
<dbReference type="GO" id="GO:0022407">
    <property type="term" value="P:regulation of cell-cell adhesion"/>
    <property type="evidence" value="ECO:0007669"/>
    <property type="project" value="TreeGrafter"/>
</dbReference>
<dbReference type="PANTHER" id="PTHR16676:SF0">
    <property type="entry name" value="SIGNAL TRANSDUCER CD24"/>
    <property type="match status" value="1"/>
</dbReference>
<keyword evidence="3" id="KW-1185">Reference proteome</keyword>
<reference evidence="2 3" key="1">
    <citation type="journal article" date="2015" name="Annu Rev Anim Biosci">
        <title>The Genome 10K Project: a way forward.</title>
        <authorList>
            <person name="Koepfli K.P."/>
            <person name="Paten B."/>
            <person name="O'Brien S.J."/>
            <person name="Koepfli K.P."/>
            <person name="Paten B."/>
            <person name="Antunes A."/>
            <person name="Belov K."/>
            <person name="Bustamante C."/>
            <person name="Castoe T.A."/>
            <person name="Clawson H."/>
            <person name="Crawford A.J."/>
            <person name="Diekhans M."/>
            <person name="Distel D."/>
            <person name="Durbin R."/>
            <person name="Earl D."/>
            <person name="Fujita M.K."/>
            <person name="Gamble T."/>
            <person name="Georges A."/>
            <person name="Gemmell N."/>
            <person name="Gilbert M.T."/>
            <person name="Graves J.M."/>
            <person name="Green R.E."/>
            <person name="Hickey G."/>
            <person name="Jarvis E.D."/>
            <person name="Johnson W."/>
            <person name="Komissarov A."/>
            <person name="Korf I."/>
            <person name="Kuhn R."/>
            <person name="Larkin D.M."/>
            <person name="Lewin H."/>
            <person name="Lopez J.V."/>
            <person name="Ma J."/>
            <person name="Marques-Bonet T."/>
            <person name="Miller W."/>
            <person name="Murphy R."/>
            <person name="Pevzner P."/>
            <person name="Shapiro B."/>
            <person name="Steiner C."/>
            <person name="Tamazian G."/>
            <person name="Venkatesh B."/>
            <person name="Wang J."/>
            <person name="Wayne R."/>
            <person name="Wiley E."/>
            <person name="Yang H."/>
            <person name="Zhang G."/>
            <person name="Haussler D."/>
            <person name="Ryder O."/>
            <person name="O'Brien S.J."/>
        </authorList>
    </citation>
    <scope>NUCLEOTIDE SEQUENCE</scope>
</reference>
<dbReference type="PANTHER" id="PTHR16676">
    <property type="entry name" value="SIGNAL TRANSDUCER CD24"/>
    <property type="match status" value="1"/>
</dbReference>
<dbReference type="GO" id="GO:0007155">
    <property type="term" value="P:cell adhesion"/>
    <property type="evidence" value="ECO:0007669"/>
    <property type="project" value="InterPro"/>
</dbReference>
<protein>
    <submittedName>
        <fullName evidence="2">Uncharacterized protein</fullName>
    </submittedName>
</protein>
<feature type="signal peptide" evidence="1">
    <location>
        <begin position="1"/>
        <end position="31"/>
    </location>
</feature>
<keyword evidence="1" id="KW-0732">Signal</keyword>
<dbReference type="Ensembl" id="ENSRFET00010007024.1">
    <property type="protein sequence ID" value="ENSRFEP00010006408.1"/>
    <property type="gene ID" value="ENSRFEG00010004359.1"/>
</dbReference>